<evidence type="ECO:0000313" key="1">
    <source>
        <dbReference type="EMBL" id="KAI4334041.1"/>
    </source>
</evidence>
<name>A0ACB9NCT1_BAUVA</name>
<evidence type="ECO:0000313" key="2">
    <source>
        <dbReference type="Proteomes" id="UP000828941"/>
    </source>
</evidence>
<organism evidence="1 2">
    <name type="scientific">Bauhinia variegata</name>
    <name type="common">Purple orchid tree</name>
    <name type="synonym">Phanera variegata</name>
    <dbReference type="NCBI Taxonomy" id="167791"/>
    <lineage>
        <taxon>Eukaryota</taxon>
        <taxon>Viridiplantae</taxon>
        <taxon>Streptophyta</taxon>
        <taxon>Embryophyta</taxon>
        <taxon>Tracheophyta</taxon>
        <taxon>Spermatophyta</taxon>
        <taxon>Magnoliopsida</taxon>
        <taxon>eudicotyledons</taxon>
        <taxon>Gunneridae</taxon>
        <taxon>Pentapetalae</taxon>
        <taxon>rosids</taxon>
        <taxon>fabids</taxon>
        <taxon>Fabales</taxon>
        <taxon>Fabaceae</taxon>
        <taxon>Cercidoideae</taxon>
        <taxon>Cercideae</taxon>
        <taxon>Bauhiniinae</taxon>
        <taxon>Bauhinia</taxon>
    </lineage>
</organism>
<accession>A0ACB9NCT1</accession>
<sequence>MVRTPSRDKSGLKKGTWTPEEDRKLIAYVTRYGCWNWRQLPRFAGLARCGKSCRLRWMNYLRPNIKRGNYSPEEEAIIIRLHAELGNRWSAIAAQLPGRTDNEIKNHWHTSLKKRVQQDSVAHEKSQVSKSKDQSPIESRDNGHFQESSATSPISDSWTLMSPSSSEISSITTETTAASSQNLWLEGELAFLEAYTEPMTENFWTEPYTFDVSDIQSENFWTEPFQSPASPQIPDVCPLSPQPSSSGSLVPEDEFAFVDASTEPMIDNFWTDPFMTDLSQVPSEMFTPLVTQQEYPSPLRDEQLWNQNILYEEYIGLFQ</sequence>
<keyword evidence="2" id="KW-1185">Reference proteome</keyword>
<dbReference type="EMBL" id="CM039432">
    <property type="protein sequence ID" value="KAI4334041.1"/>
    <property type="molecule type" value="Genomic_DNA"/>
</dbReference>
<gene>
    <name evidence="1" type="ORF">L6164_018781</name>
</gene>
<protein>
    <submittedName>
        <fullName evidence="1">Uncharacterized protein</fullName>
    </submittedName>
</protein>
<comment type="caution">
    <text evidence="1">The sequence shown here is derived from an EMBL/GenBank/DDBJ whole genome shotgun (WGS) entry which is preliminary data.</text>
</comment>
<reference evidence="1 2" key="1">
    <citation type="journal article" date="2022" name="DNA Res.">
        <title>Chromosomal-level genome assembly of the orchid tree Bauhinia variegata (Leguminosae; Cercidoideae) supports the allotetraploid origin hypothesis of Bauhinia.</title>
        <authorList>
            <person name="Zhong Y."/>
            <person name="Chen Y."/>
            <person name="Zheng D."/>
            <person name="Pang J."/>
            <person name="Liu Y."/>
            <person name="Luo S."/>
            <person name="Meng S."/>
            <person name="Qian L."/>
            <person name="Wei D."/>
            <person name="Dai S."/>
            <person name="Zhou R."/>
        </authorList>
    </citation>
    <scope>NUCLEOTIDE SEQUENCE [LARGE SCALE GENOMIC DNA]</scope>
    <source>
        <strain evidence="1">BV-YZ2020</strain>
    </source>
</reference>
<proteinExistence type="predicted"/>
<dbReference type="Proteomes" id="UP000828941">
    <property type="component" value="Chromosome 7"/>
</dbReference>